<dbReference type="KEGG" id="pdio:PDMSB3_1779.1"/>
<dbReference type="Proteomes" id="UP000325811">
    <property type="component" value="Chromosome II"/>
</dbReference>
<organism evidence="1 2">
    <name type="scientific">Paraburkholderia dioscoreae</name>
    <dbReference type="NCBI Taxonomy" id="2604047"/>
    <lineage>
        <taxon>Bacteria</taxon>
        <taxon>Pseudomonadati</taxon>
        <taxon>Pseudomonadota</taxon>
        <taxon>Betaproteobacteria</taxon>
        <taxon>Burkholderiales</taxon>
        <taxon>Burkholderiaceae</taxon>
        <taxon>Paraburkholderia</taxon>
    </lineage>
</organism>
<reference evidence="1 2" key="1">
    <citation type="submission" date="2019-08" db="EMBL/GenBank/DDBJ databases">
        <authorList>
            <person name="Herpell B J."/>
        </authorList>
    </citation>
    <scope>NUCLEOTIDE SEQUENCE [LARGE SCALE GENOMIC DNA]</scope>
    <source>
        <strain evidence="2">Msb3</strain>
    </source>
</reference>
<evidence type="ECO:0000313" key="1">
    <source>
        <dbReference type="EMBL" id="VVD33063.1"/>
    </source>
</evidence>
<dbReference type="EMBL" id="LR699554">
    <property type="protein sequence ID" value="VVD33063.1"/>
    <property type="molecule type" value="Genomic_DNA"/>
</dbReference>
<keyword evidence="2" id="KW-1185">Reference proteome</keyword>
<dbReference type="AlphaFoldDB" id="A0A5Q4ZI88"/>
<proteinExistence type="predicted"/>
<accession>A0A5Q4ZI88</accession>
<name>A0A5Q4ZI88_9BURK</name>
<gene>
    <name evidence="1" type="ORF">PDMSB3_1779</name>
</gene>
<protein>
    <submittedName>
        <fullName evidence="1">Uncharacterized protein</fullName>
    </submittedName>
</protein>
<evidence type="ECO:0000313" key="2">
    <source>
        <dbReference type="Proteomes" id="UP000325811"/>
    </source>
</evidence>
<sequence>MRCSRGGRLDTACASRELSIRMRMRDVGSINRCGILTWRLKAFNLRGPETIID</sequence>